<organism evidence="1 2">
    <name type="scientific">Mangrovivirga halotolerans</name>
    <dbReference type="NCBI Taxonomy" id="2993936"/>
    <lineage>
        <taxon>Bacteria</taxon>
        <taxon>Pseudomonadati</taxon>
        <taxon>Bacteroidota</taxon>
        <taxon>Cytophagia</taxon>
        <taxon>Cytophagales</taxon>
        <taxon>Mangrovivirgaceae</taxon>
        <taxon>Mangrovivirga</taxon>
    </lineage>
</organism>
<reference evidence="1 2" key="1">
    <citation type="submission" date="2022-11" db="EMBL/GenBank/DDBJ databases">
        <title>The characterization of three novel Bacteroidetes species and genomic analysis of their roles in tidal elemental geochemical cycles.</title>
        <authorList>
            <person name="Ma K."/>
        </authorList>
    </citation>
    <scope>NUCLEOTIDE SEQUENCE [LARGE SCALE GENOMIC DNA]</scope>
    <source>
        <strain evidence="1 2">M17</strain>
    </source>
</reference>
<accession>A0ABT3RSP4</accession>
<evidence type="ECO:0000313" key="2">
    <source>
        <dbReference type="Proteomes" id="UP001209885"/>
    </source>
</evidence>
<gene>
    <name evidence="1" type="ORF">OO013_10315</name>
</gene>
<dbReference type="RefSeq" id="WP_266056727.1">
    <property type="nucleotide sequence ID" value="NZ_JAPFQN010000005.1"/>
</dbReference>
<evidence type="ECO:0000313" key="1">
    <source>
        <dbReference type="EMBL" id="MCX2744262.1"/>
    </source>
</evidence>
<dbReference type="EMBL" id="JAPFQN010000005">
    <property type="protein sequence ID" value="MCX2744262.1"/>
    <property type="molecule type" value="Genomic_DNA"/>
</dbReference>
<name>A0ABT3RSP4_9BACT</name>
<comment type="caution">
    <text evidence="1">The sequence shown here is derived from an EMBL/GenBank/DDBJ whole genome shotgun (WGS) entry which is preliminary data.</text>
</comment>
<dbReference type="Proteomes" id="UP001209885">
    <property type="component" value="Unassembled WGS sequence"/>
</dbReference>
<sequence>MDQINCWKSEHLLLIKLTDYKKKQEYDFYYFIIDPKKGDSMQITINQFDHLLEVLETNLLENDKHPEIIEWVKWKLQKHIYSYDDLYMV</sequence>
<proteinExistence type="predicted"/>
<protein>
    <submittedName>
        <fullName evidence="1">Uncharacterized protein</fullName>
    </submittedName>
</protein>
<keyword evidence="2" id="KW-1185">Reference proteome</keyword>